<evidence type="ECO:0000256" key="1">
    <source>
        <dbReference type="ARBA" id="ARBA00022484"/>
    </source>
</evidence>
<keyword evidence="2" id="KW-0808">Transferase</keyword>
<accession>A0AAU7YBZ1</accession>
<dbReference type="GO" id="GO:0003723">
    <property type="term" value="F:RNA binding"/>
    <property type="evidence" value="ECO:0007669"/>
    <property type="project" value="InterPro"/>
</dbReference>
<dbReference type="SUPFAM" id="SSF56672">
    <property type="entry name" value="DNA/RNA polymerases"/>
    <property type="match status" value="1"/>
</dbReference>
<keyword evidence="4" id="KW-0693">Viral RNA replication</keyword>
<dbReference type="InterPro" id="IPR001205">
    <property type="entry name" value="RNA-dir_pol_C"/>
</dbReference>
<feature type="domain" description="RNA-directed RNA polymerase C-terminal" evidence="5">
    <location>
        <begin position="195"/>
        <end position="499"/>
    </location>
</feature>
<dbReference type="Pfam" id="PF00680">
    <property type="entry name" value="RdRP_1"/>
    <property type="match status" value="1"/>
</dbReference>
<evidence type="ECO:0000256" key="4">
    <source>
        <dbReference type="ARBA" id="ARBA00022953"/>
    </source>
</evidence>
<organism evidence="6">
    <name type="scientific">Exserohilum turcicum partitivirus 1</name>
    <dbReference type="NCBI Taxonomy" id="3229043"/>
    <lineage>
        <taxon>Viruses</taxon>
        <taxon>Riboviria</taxon>
        <taxon>Orthornavirae</taxon>
        <taxon>Pisuviricota</taxon>
        <taxon>Duplopiviricetes</taxon>
        <taxon>Durnavirales</taxon>
        <taxon>Partitiviridae</taxon>
    </lineage>
</organism>
<proteinExistence type="predicted"/>
<keyword evidence="1 6" id="KW-0696">RNA-directed RNA polymerase</keyword>
<name>A0AAU7YBZ1_9VIRU</name>
<dbReference type="EMBL" id="PP926247">
    <property type="protein sequence ID" value="XBY85575.1"/>
    <property type="molecule type" value="Genomic_RNA"/>
</dbReference>
<sequence>MLNNLVLGTKRGLAKAIRGNIQDNHVIDAYHHVVLHALNRFLPQHEVHEIVHGYRRSVFNEDSLNADIQKLNSEEHSVPKDEHYWNAIRKVQQIFTPEIKLQPIHFADLRHYPWKLSTSIGAPFATSKEWNTYVVDKFHGYENGFDESTFLKHYHRDLFAEAHSGISLDPPMIDARMSKRNLYNEMFFINRKHIHLIKDGRKTNDAGHDLRYWHTAFARQHLVKQDDPDKVRLVFGAPSTSLMAELMFIWPIQAWLLSLKERSPMLWPFVTLTGGWHRLVNCFQKFCPSFGLVATVDWRGFDRYARHTVIRDIHSNIVRPMFDFSKGYHPTRDYPETHDTSPDRLENLWNWMCDSVLTTPLMLPDGTLIRFQHSGIFSGYFQTQLLDSLYNLVMLFTILSRMGFNLDNVYAKVQGDDSIICIICSFLMVSHWFISMLRHYADYYFGAVVNDKKTEVSDSLEHVEVLRYRNRGGIPYRERTELLAQLYHPERAITYQALMARTIGIAYANCGSDPLVYQICEDIHQYLSNLGVKPDPAGLPSGVRFVQDYLPGQTSIDVQRFPSYFETVSRLLDGYDEQPSEGYWPRSHFIGIPGRT</sequence>
<evidence type="ECO:0000256" key="3">
    <source>
        <dbReference type="ARBA" id="ARBA00022695"/>
    </source>
</evidence>
<evidence type="ECO:0000259" key="5">
    <source>
        <dbReference type="Pfam" id="PF00680"/>
    </source>
</evidence>
<dbReference type="GO" id="GO:0003968">
    <property type="term" value="F:RNA-directed RNA polymerase activity"/>
    <property type="evidence" value="ECO:0007669"/>
    <property type="project" value="UniProtKB-KW"/>
</dbReference>
<reference evidence="6" key="1">
    <citation type="submission" date="2024-05" db="EMBL/GenBank/DDBJ databases">
        <title>Viral Diversity and Horizontal Gene Transfer Among Viruses in Setosphaeria turcica Population from Northern Corn Leaf Blight of Maize.</title>
        <authorList>
            <person name="Jia J."/>
            <person name="Mu F."/>
        </authorList>
    </citation>
    <scope>NUCLEOTIDE SEQUENCE</scope>
    <source>
        <strain evidence="6">TG4</strain>
    </source>
</reference>
<dbReference type="InterPro" id="IPR043502">
    <property type="entry name" value="DNA/RNA_pol_sf"/>
</dbReference>
<evidence type="ECO:0000313" key="6">
    <source>
        <dbReference type="EMBL" id="XBY85575.1"/>
    </source>
</evidence>
<evidence type="ECO:0000256" key="2">
    <source>
        <dbReference type="ARBA" id="ARBA00022679"/>
    </source>
</evidence>
<protein>
    <submittedName>
        <fullName evidence="6">RNA-dependent RNA polymerase</fullName>
    </submittedName>
</protein>
<dbReference type="GO" id="GO:0006351">
    <property type="term" value="P:DNA-templated transcription"/>
    <property type="evidence" value="ECO:0007669"/>
    <property type="project" value="InterPro"/>
</dbReference>
<keyword evidence="3" id="KW-0548">Nucleotidyltransferase</keyword>